<gene>
    <name evidence="1" type="ORF">NQ176_g2061</name>
</gene>
<accession>A0ACC1NR33</accession>
<keyword evidence="2" id="KW-1185">Reference proteome</keyword>
<protein>
    <submittedName>
        <fullName evidence="1">Uncharacterized protein</fullName>
    </submittedName>
</protein>
<organism evidence="1 2">
    <name type="scientific">Zarea fungicola</name>
    <dbReference type="NCBI Taxonomy" id="93591"/>
    <lineage>
        <taxon>Eukaryota</taxon>
        <taxon>Fungi</taxon>
        <taxon>Dikarya</taxon>
        <taxon>Ascomycota</taxon>
        <taxon>Pezizomycotina</taxon>
        <taxon>Sordariomycetes</taxon>
        <taxon>Hypocreomycetidae</taxon>
        <taxon>Hypocreales</taxon>
        <taxon>Cordycipitaceae</taxon>
        <taxon>Zarea</taxon>
    </lineage>
</organism>
<reference evidence="1" key="1">
    <citation type="submission" date="2022-08" db="EMBL/GenBank/DDBJ databases">
        <title>Genome Sequence of Lecanicillium fungicola.</title>
        <authorList>
            <person name="Buettner E."/>
        </authorList>
    </citation>
    <scope>NUCLEOTIDE SEQUENCE</scope>
    <source>
        <strain evidence="1">Babe33</strain>
    </source>
</reference>
<evidence type="ECO:0000313" key="1">
    <source>
        <dbReference type="EMBL" id="KAJ2981379.1"/>
    </source>
</evidence>
<comment type="caution">
    <text evidence="1">The sequence shown here is derived from an EMBL/GenBank/DDBJ whole genome shotgun (WGS) entry which is preliminary data.</text>
</comment>
<sequence length="289" mass="32441">MMRRLPESVARYQNDGVHVVVPKTYQLQIPASVNTQAFEDFRSQLTLRDVLLMRDQELQLSAELAMRLGSALGNWVRSLHIWGSQANYRSNSIEGKAMEAQSIQEASFNFYYSNPLQKVTAFHDILGGCEDIFNGIKLQAASDLTASPSKAMFGFIHGDLILIQADPQLRTHAPCLILIDWELSQFNSQLRDIGQVLADLFLLKYFAGVEVAVSFMQGFLQGSGCFRPNEIASLSIHIGLHLLLFDITLPGPYPTWQEANLVTLARDLIVAGWNRDHSKLQQTGFWTLL</sequence>
<proteinExistence type="predicted"/>
<name>A0ACC1NR33_9HYPO</name>
<dbReference type="EMBL" id="JANJQO010000134">
    <property type="protein sequence ID" value="KAJ2981379.1"/>
    <property type="molecule type" value="Genomic_DNA"/>
</dbReference>
<dbReference type="Proteomes" id="UP001143910">
    <property type="component" value="Unassembled WGS sequence"/>
</dbReference>
<evidence type="ECO:0000313" key="2">
    <source>
        <dbReference type="Proteomes" id="UP001143910"/>
    </source>
</evidence>